<sequence>MYFDPITQDRQDKNFQIWIGQLLKGDPEQLACQLAKKHRPGHKLGAALWKNGAYNVCYRVRYEDGFHAIVRFAALGKTVHRTEKVENEAIVLQYLQQHTDIPVPRVLGWGTSWVGPYIVEEFIEGDLISNALKDPTQEGRPSLNPKISDRALKVAYRGMAKIVLDMSKPEFNRIGCLVRTDEGNFVIGRRPLSIRLSELSISANLAPEHLTNSTFTSSAKYFDLLAEQHLTQLRYQQNDVVEDEVDCKKKYVSRCLFRGVVRQVCAEYSNEPFRLFCDDFRPSNVLANMERFQISAVVDLEFSYAAPSEFTYAAPWWLLLQGPEDWEDDLNDFLTRYTPKLELFLSALRECEEEQIKNGKLLESRRLSTRMEQSMHNGLFWVCIAARHSQMFDEIYWKFLDEKYFGPLVSLDDRIELLNEEEKNELCTIFDLKQEQARDKTFNVHYPARELMKL</sequence>
<gene>
    <name evidence="2" type="ORF">SCLTRI_LOCUS10043</name>
</gene>
<reference evidence="2" key="1">
    <citation type="submission" date="2020-10" db="EMBL/GenBank/DDBJ databases">
        <authorList>
            <person name="Kusch S."/>
        </authorList>
    </citation>
    <scope>NUCLEOTIDE SEQUENCE</scope>
    <source>
        <strain evidence="2">SwB9</strain>
    </source>
</reference>
<dbReference type="SUPFAM" id="SSF56112">
    <property type="entry name" value="Protein kinase-like (PK-like)"/>
    <property type="match status" value="1"/>
</dbReference>
<dbReference type="AlphaFoldDB" id="A0A8H2W6G9"/>
<keyword evidence="3" id="KW-1185">Reference proteome</keyword>
<dbReference type="Proteomes" id="UP000624404">
    <property type="component" value="Unassembled WGS sequence"/>
</dbReference>
<dbReference type="PANTHER" id="PTHR21310:SF37">
    <property type="entry name" value="AMINOGLYCOSIDE PHOSPHOTRANSFERASE DOMAIN-CONTAINING PROTEIN"/>
    <property type="match status" value="1"/>
</dbReference>
<dbReference type="InterPro" id="IPR002575">
    <property type="entry name" value="Aminoglycoside_PTrfase"/>
</dbReference>
<feature type="domain" description="Aminoglycoside phosphotransferase" evidence="1">
    <location>
        <begin position="52"/>
        <end position="305"/>
    </location>
</feature>
<proteinExistence type="predicted"/>
<dbReference type="EMBL" id="CAJHIA010000036">
    <property type="protein sequence ID" value="CAD6453943.1"/>
    <property type="molecule type" value="Genomic_DNA"/>
</dbReference>
<evidence type="ECO:0000313" key="3">
    <source>
        <dbReference type="Proteomes" id="UP000624404"/>
    </source>
</evidence>
<evidence type="ECO:0000313" key="2">
    <source>
        <dbReference type="EMBL" id="CAD6453943.1"/>
    </source>
</evidence>
<dbReference type="PANTHER" id="PTHR21310">
    <property type="entry name" value="AMINOGLYCOSIDE PHOSPHOTRANSFERASE-RELATED-RELATED"/>
    <property type="match status" value="1"/>
</dbReference>
<accession>A0A8H2W6G9</accession>
<comment type="caution">
    <text evidence="2">The sequence shown here is derived from an EMBL/GenBank/DDBJ whole genome shotgun (WGS) entry which is preliminary data.</text>
</comment>
<dbReference type="OrthoDB" id="4132742at2759"/>
<dbReference type="Gene3D" id="3.30.200.20">
    <property type="entry name" value="Phosphorylase Kinase, domain 1"/>
    <property type="match status" value="1"/>
</dbReference>
<evidence type="ECO:0000259" key="1">
    <source>
        <dbReference type="Pfam" id="PF01636"/>
    </source>
</evidence>
<dbReference type="Pfam" id="PF01636">
    <property type="entry name" value="APH"/>
    <property type="match status" value="1"/>
</dbReference>
<dbReference type="InterPro" id="IPR011009">
    <property type="entry name" value="Kinase-like_dom_sf"/>
</dbReference>
<organism evidence="2 3">
    <name type="scientific">Sclerotinia trifoliorum</name>
    <dbReference type="NCBI Taxonomy" id="28548"/>
    <lineage>
        <taxon>Eukaryota</taxon>
        <taxon>Fungi</taxon>
        <taxon>Dikarya</taxon>
        <taxon>Ascomycota</taxon>
        <taxon>Pezizomycotina</taxon>
        <taxon>Leotiomycetes</taxon>
        <taxon>Helotiales</taxon>
        <taxon>Sclerotiniaceae</taxon>
        <taxon>Sclerotinia</taxon>
    </lineage>
</organism>
<name>A0A8H2W6G9_9HELO</name>
<dbReference type="InterPro" id="IPR051678">
    <property type="entry name" value="AGP_Transferase"/>
</dbReference>
<protein>
    <submittedName>
        <fullName evidence="2">5c159d35-eba9-4bb8-89f4-2f35fa9aac68</fullName>
    </submittedName>
</protein>